<keyword evidence="1" id="KW-1133">Transmembrane helix</keyword>
<evidence type="ECO:0000256" key="1">
    <source>
        <dbReference type="SAM" id="Phobius"/>
    </source>
</evidence>
<keyword evidence="1" id="KW-0812">Transmembrane</keyword>
<gene>
    <name evidence="2" type="ORF">V5R04_08400</name>
</gene>
<keyword evidence="1" id="KW-0472">Membrane</keyword>
<organism evidence="2">
    <name type="scientific">Jonesiaceae bacterium BS-20</name>
    <dbReference type="NCBI Taxonomy" id="3120821"/>
    <lineage>
        <taxon>Bacteria</taxon>
        <taxon>Bacillati</taxon>
        <taxon>Actinomycetota</taxon>
        <taxon>Actinomycetes</taxon>
        <taxon>Micrococcales</taxon>
        <taxon>Jonesiaceae</taxon>
    </lineage>
</organism>
<proteinExistence type="predicted"/>
<dbReference type="AlphaFoldDB" id="A0AAU7DR36"/>
<evidence type="ECO:0000313" key="2">
    <source>
        <dbReference type="EMBL" id="XBH20273.1"/>
    </source>
</evidence>
<feature type="transmembrane region" description="Helical" evidence="1">
    <location>
        <begin position="107"/>
        <end position="131"/>
    </location>
</feature>
<feature type="transmembrane region" description="Helical" evidence="1">
    <location>
        <begin position="143"/>
        <end position="163"/>
    </location>
</feature>
<feature type="transmembrane region" description="Helical" evidence="1">
    <location>
        <begin position="14"/>
        <end position="36"/>
    </location>
</feature>
<reference evidence="2" key="1">
    <citation type="submission" date="2024-02" db="EMBL/GenBank/DDBJ databases">
        <title>Tomenella chthoni gen. nov. sp. nov., a member of the family Jonesiaceae isolated from bat guano.</title>
        <authorList>
            <person name="Miller S.L."/>
            <person name="King J."/>
            <person name="Sankaranarayanan K."/>
            <person name="Lawson P.A."/>
        </authorList>
    </citation>
    <scope>NUCLEOTIDE SEQUENCE</scope>
    <source>
        <strain evidence="2">BS-20</strain>
    </source>
</reference>
<dbReference type="EMBL" id="CP146203">
    <property type="protein sequence ID" value="XBH20273.1"/>
    <property type="molecule type" value="Genomic_DNA"/>
</dbReference>
<accession>A0AAU7DR36</accession>
<protein>
    <submittedName>
        <fullName evidence="2">VTT domain-containing protein</fullName>
    </submittedName>
</protein>
<sequence length="172" mass="18858">MREALMPFDLDPTLVRLFVIFFGIAFIRNTVIYWVARVIARQASKKIKPSSKFMARMQVFMSGDNANKGVALIHRWGPLAVIFSFFAPGTKTVVNTGAGLTQMKYPIYLPALIIGCSIHGIIYATIGWAAWVGMLKVAAGSPWGISVLIVLGMGLATAVIMLVRKQRRTKAA</sequence>
<name>A0AAU7DR36_9MICO</name>